<feature type="compositionally biased region" description="Acidic residues" evidence="1">
    <location>
        <begin position="423"/>
        <end position="440"/>
    </location>
</feature>
<name>A0A5C3KC33_COPMA</name>
<organism evidence="3 4">
    <name type="scientific">Coprinopsis marcescibilis</name>
    <name type="common">Agaric fungus</name>
    <name type="synonym">Psathyrella marcescibilis</name>
    <dbReference type="NCBI Taxonomy" id="230819"/>
    <lineage>
        <taxon>Eukaryota</taxon>
        <taxon>Fungi</taxon>
        <taxon>Dikarya</taxon>
        <taxon>Basidiomycota</taxon>
        <taxon>Agaricomycotina</taxon>
        <taxon>Agaricomycetes</taxon>
        <taxon>Agaricomycetidae</taxon>
        <taxon>Agaricales</taxon>
        <taxon>Agaricineae</taxon>
        <taxon>Psathyrellaceae</taxon>
        <taxon>Coprinopsis</taxon>
    </lineage>
</organism>
<dbReference type="AlphaFoldDB" id="A0A5C3KC33"/>
<keyword evidence="4" id="KW-1185">Reference proteome</keyword>
<dbReference type="SUPFAM" id="SSF50978">
    <property type="entry name" value="WD40 repeat-like"/>
    <property type="match status" value="1"/>
</dbReference>
<dbReference type="SMART" id="SM00320">
    <property type="entry name" value="WD40"/>
    <property type="match status" value="3"/>
</dbReference>
<dbReference type="Pfam" id="PF10313">
    <property type="entry name" value="DUF2415"/>
    <property type="match status" value="1"/>
</dbReference>
<reference evidence="3 4" key="1">
    <citation type="journal article" date="2019" name="Nat. Ecol. Evol.">
        <title>Megaphylogeny resolves global patterns of mushroom evolution.</title>
        <authorList>
            <person name="Varga T."/>
            <person name="Krizsan K."/>
            <person name="Foldi C."/>
            <person name="Dima B."/>
            <person name="Sanchez-Garcia M."/>
            <person name="Sanchez-Ramirez S."/>
            <person name="Szollosi G.J."/>
            <person name="Szarkandi J.G."/>
            <person name="Papp V."/>
            <person name="Albert L."/>
            <person name="Andreopoulos W."/>
            <person name="Angelini C."/>
            <person name="Antonin V."/>
            <person name="Barry K.W."/>
            <person name="Bougher N.L."/>
            <person name="Buchanan P."/>
            <person name="Buyck B."/>
            <person name="Bense V."/>
            <person name="Catcheside P."/>
            <person name="Chovatia M."/>
            <person name="Cooper J."/>
            <person name="Damon W."/>
            <person name="Desjardin D."/>
            <person name="Finy P."/>
            <person name="Geml J."/>
            <person name="Haridas S."/>
            <person name="Hughes K."/>
            <person name="Justo A."/>
            <person name="Karasinski D."/>
            <person name="Kautmanova I."/>
            <person name="Kiss B."/>
            <person name="Kocsube S."/>
            <person name="Kotiranta H."/>
            <person name="LaButti K.M."/>
            <person name="Lechner B.E."/>
            <person name="Liimatainen K."/>
            <person name="Lipzen A."/>
            <person name="Lukacs Z."/>
            <person name="Mihaltcheva S."/>
            <person name="Morgado L.N."/>
            <person name="Niskanen T."/>
            <person name="Noordeloos M.E."/>
            <person name="Ohm R.A."/>
            <person name="Ortiz-Santana B."/>
            <person name="Ovrebo C."/>
            <person name="Racz N."/>
            <person name="Riley R."/>
            <person name="Savchenko A."/>
            <person name="Shiryaev A."/>
            <person name="Soop K."/>
            <person name="Spirin V."/>
            <person name="Szebenyi C."/>
            <person name="Tomsovsky M."/>
            <person name="Tulloss R.E."/>
            <person name="Uehling J."/>
            <person name="Grigoriev I.V."/>
            <person name="Vagvolgyi C."/>
            <person name="Papp T."/>
            <person name="Martin F.M."/>
            <person name="Miettinen O."/>
            <person name="Hibbett D.S."/>
            <person name="Nagy L.G."/>
        </authorList>
    </citation>
    <scope>NUCLEOTIDE SEQUENCE [LARGE SCALE GENOMIC DNA]</scope>
    <source>
        <strain evidence="3 4">CBS 121175</strain>
    </source>
</reference>
<dbReference type="Proteomes" id="UP000307440">
    <property type="component" value="Unassembled WGS sequence"/>
</dbReference>
<dbReference type="EMBL" id="ML210499">
    <property type="protein sequence ID" value="TFK17511.1"/>
    <property type="molecule type" value="Genomic_DNA"/>
</dbReference>
<evidence type="ECO:0000259" key="2">
    <source>
        <dbReference type="Pfam" id="PF10313"/>
    </source>
</evidence>
<feature type="region of interest" description="Disordered" evidence="1">
    <location>
        <begin position="361"/>
        <end position="383"/>
    </location>
</feature>
<proteinExistence type="predicted"/>
<gene>
    <name evidence="3" type="ORF">FA15DRAFT_604940</name>
</gene>
<feature type="domain" description="DUF2415" evidence="2">
    <location>
        <begin position="313"/>
        <end position="355"/>
    </location>
</feature>
<evidence type="ECO:0000256" key="1">
    <source>
        <dbReference type="SAM" id="MobiDB-lite"/>
    </source>
</evidence>
<dbReference type="InterPro" id="IPR001680">
    <property type="entry name" value="WD40_rpt"/>
</dbReference>
<protein>
    <recommendedName>
        <fullName evidence="2">DUF2415 domain-containing protein</fullName>
    </recommendedName>
</protein>
<evidence type="ECO:0000313" key="3">
    <source>
        <dbReference type="EMBL" id="TFK17511.1"/>
    </source>
</evidence>
<dbReference type="OrthoDB" id="64353at2759"/>
<dbReference type="InterPro" id="IPR036322">
    <property type="entry name" value="WD40_repeat_dom_sf"/>
</dbReference>
<dbReference type="PANTHER" id="PTHR43991:SF9">
    <property type="entry name" value="DUF2415 DOMAIN-CONTAINING PROTEIN"/>
    <property type="match status" value="1"/>
</dbReference>
<feature type="region of interest" description="Disordered" evidence="1">
    <location>
        <begin position="422"/>
        <end position="469"/>
    </location>
</feature>
<evidence type="ECO:0000313" key="4">
    <source>
        <dbReference type="Proteomes" id="UP000307440"/>
    </source>
</evidence>
<sequence length="520" mass="57202">MSSSSFLLPKPTAIAQGPITIDHPQLRDLIICPQQRGAVTYVRESTVVEQNIRITNAPIRTLSPLLFTPSSLTAIALDNDTLVAAGGSLTTETDLHLSYHRSDGEEPVWEYSCSLTGTLNNSLLLTRSNSSGAEPRLGVTNNDRSFRLYDCAIRRQPIRYALGARSDEQLECVGCLRLDTAVNCSALSPCGRFMISVGDLPNAYLHHVSGSSRVTFHPISTVPIPEPTNTPPNYPTTRPSDFTAAFAACWSKDGSKYAVGSQEGVVAVWDIRSTTKPLHVYQVDKMRMGSGSVGQWVSWDPSDWFHSDAPPWSVRSLKFGGDENGVNEVLVFAEHTHLIHVIDGKTFDPDTRQIVRIPSKIVEPEPPSPPLLSTSSPPQSPLAMIQLDLPSHTPSVIMSDSYSYPNPGSAYTFPISERYSTEYESDSDQWEDSDMDDEDCSRDVRTPTPMSTARTIPFPPQSSPPEPYSGTFSNGHPFPAPTRFEYDDELDIAGICFDPSGKWLYVGTSEGIVEWEVGRR</sequence>
<dbReference type="PANTHER" id="PTHR43991">
    <property type="entry name" value="WD REPEAT PROTEIN (AFU_ORTHOLOGUE AFUA_8G05640)-RELATED"/>
    <property type="match status" value="1"/>
</dbReference>
<feature type="compositionally biased region" description="Pro residues" evidence="1">
    <location>
        <begin position="457"/>
        <end position="467"/>
    </location>
</feature>
<dbReference type="InterPro" id="IPR015943">
    <property type="entry name" value="WD40/YVTN_repeat-like_dom_sf"/>
</dbReference>
<dbReference type="Gene3D" id="2.130.10.10">
    <property type="entry name" value="YVTN repeat-like/Quinoprotein amine dehydrogenase"/>
    <property type="match status" value="1"/>
</dbReference>
<dbReference type="InterPro" id="IPR019417">
    <property type="entry name" value="DUF2415"/>
</dbReference>
<accession>A0A5C3KC33</accession>